<sequence>MSVLKPCHNPDAWSNDEYTLERSMSEDFMWNLYDERNNTLIDKDKSRTVLLNRNKLTIEE</sequence>
<evidence type="ECO:0000313" key="1">
    <source>
        <dbReference type="EMBL" id="ARV76800.1"/>
    </source>
</evidence>
<reference evidence="1 2" key="1">
    <citation type="submission" date="2017-05" db="EMBL/GenBank/DDBJ databases">
        <authorList>
            <person name="Song R."/>
            <person name="Chenine A.L."/>
            <person name="Ruprecht R.M."/>
        </authorList>
    </citation>
    <scope>NUCLEOTIDE SEQUENCE [LARGE SCALE GENOMIC DNA]</scope>
</reference>
<accession>A0A1Y0SU00</accession>
<name>A0A1Y0SU00_9CAUD</name>
<dbReference type="Proteomes" id="UP000225448">
    <property type="component" value="Segment"/>
</dbReference>
<dbReference type="EMBL" id="MF042360">
    <property type="protein sequence ID" value="ARV76800.1"/>
    <property type="molecule type" value="Genomic_DNA"/>
</dbReference>
<organism evidence="1 2">
    <name type="scientific">Pseudomonas phage Phabio</name>
    <dbReference type="NCBI Taxonomy" id="2006668"/>
    <lineage>
        <taxon>Viruses</taxon>
        <taxon>Duplodnaviria</taxon>
        <taxon>Heunggongvirae</taxon>
        <taxon>Uroviricota</taxon>
        <taxon>Caudoviricetes</taxon>
        <taxon>Chimalliviridae</taxon>
        <taxon>Phabiovirus</taxon>
        <taxon>Phabiovirus phabio</taxon>
    </lineage>
</organism>
<gene>
    <name evidence="1" type="ORF">PHABIO_169</name>
</gene>
<evidence type="ECO:0000313" key="2">
    <source>
        <dbReference type="Proteomes" id="UP000225448"/>
    </source>
</evidence>
<protein>
    <submittedName>
        <fullName evidence="1">Uncharacterized protein</fullName>
    </submittedName>
</protein>
<keyword evidence="2" id="KW-1185">Reference proteome</keyword>
<proteinExistence type="predicted"/>